<keyword evidence="1" id="KW-1133">Transmembrane helix</keyword>
<reference evidence="2 7" key="2">
    <citation type="submission" date="2018-08" db="EMBL/GenBank/DDBJ databases">
        <title>Complete genome sequencing and genomic characterization of five Escherichia coli strains co-producing MCR-1 and ESBLs from different origins in China.</title>
        <authorList>
            <person name="Bai L."/>
        </authorList>
    </citation>
    <scope>NUCLEOTIDE SEQUENCE [LARGE SCALE GENOMIC DNA]</scope>
    <source>
        <strain evidence="2">Cq9</strain>
        <strain evidence="7">cq9</strain>
    </source>
</reference>
<gene>
    <name evidence="2" type="ORF">DS732_03775</name>
    <name evidence="3" type="ORF">NCTC9045_05067</name>
    <name evidence="4" type="ORF">NCTC9117_05398</name>
</gene>
<dbReference type="AlphaFoldDB" id="A0A024L803"/>
<proteinExistence type="predicted"/>
<dbReference type="EMBL" id="UGDD01000002">
    <property type="protein sequence ID" value="STJ57057.1"/>
    <property type="molecule type" value="Genomic_DNA"/>
</dbReference>
<evidence type="ECO:0000313" key="4">
    <source>
        <dbReference type="EMBL" id="STJ82775.1"/>
    </source>
</evidence>
<protein>
    <submittedName>
        <fullName evidence="3">Integral membrane protein</fullName>
    </submittedName>
</protein>
<dbReference type="Proteomes" id="UP000254785">
    <property type="component" value="Unassembled WGS sequence"/>
</dbReference>
<feature type="transmembrane region" description="Helical" evidence="1">
    <location>
        <begin position="37"/>
        <end position="56"/>
    </location>
</feature>
<accession>A0A024L803</accession>
<name>A0A024L803_ECOLX</name>
<dbReference type="EMBL" id="CP031546">
    <property type="protein sequence ID" value="AXO09701.1"/>
    <property type="molecule type" value="Genomic_DNA"/>
</dbReference>
<evidence type="ECO:0000313" key="5">
    <source>
        <dbReference type="Proteomes" id="UP000254503"/>
    </source>
</evidence>
<organism evidence="2 7">
    <name type="scientific">Escherichia coli</name>
    <dbReference type="NCBI Taxonomy" id="562"/>
    <lineage>
        <taxon>Bacteria</taxon>
        <taxon>Pseudomonadati</taxon>
        <taxon>Pseudomonadota</taxon>
        <taxon>Gammaproteobacteria</taxon>
        <taxon>Enterobacterales</taxon>
        <taxon>Enterobacteriaceae</taxon>
        <taxon>Escherichia</taxon>
    </lineage>
</organism>
<sequence length="81" mass="9176">MFIVESYAVAIIMCFITMICWGSWANTTKLVSNKNGSSLYSIGIIQLDYCCVLCYLPSRWVLWAKPVAVLYLIFSRRAAVV</sequence>
<dbReference type="EMBL" id="UGDC01000003">
    <property type="protein sequence ID" value="STJ82775.1"/>
    <property type="molecule type" value="Genomic_DNA"/>
</dbReference>
<keyword evidence="1" id="KW-0812">Transmembrane</keyword>
<evidence type="ECO:0000313" key="7">
    <source>
        <dbReference type="Proteomes" id="UP000256244"/>
    </source>
</evidence>
<dbReference type="Proteomes" id="UP000254503">
    <property type="component" value="Unassembled WGS sequence"/>
</dbReference>
<evidence type="ECO:0000313" key="6">
    <source>
        <dbReference type="Proteomes" id="UP000254785"/>
    </source>
</evidence>
<keyword evidence="1" id="KW-0472">Membrane</keyword>
<evidence type="ECO:0000313" key="3">
    <source>
        <dbReference type="EMBL" id="STJ57057.1"/>
    </source>
</evidence>
<dbReference type="Proteomes" id="UP000256244">
    <property type="component" value="Chromosome"/>
</dbReference>
<evidence type="ECO:0000313" key="2">
    <source>
        <dbReference type="EMBL" id="AXO09701.1"/>
    </source>
</evidence>
<evidence type="ECO:0000256" key="1">
    <source>
        <dbReference type="SAM" id="Phobius"/>
    </source>
</evidence>
<feature type="transmembrane region" description="Helical" evidence="1">
    <location>
        <begin position="7"/>
        <end position="25"/>
    </location>
</feature>
<reference evidence="5 6" key="1">
    <citation type="submission" date="2018-06" db="EMBL/GenBank/DDBJ databases">
        <authorList>
            <consortium name="Pathogen Informatics"/>
            <person name="Doyle S."/>
        </authorList>
    </citation>
    <scope>NUCLEOTIDE SEQUENCE [LARGE SCALE GENOMIC DNA]</scope>
    <source>
        <strain evidence="3 5">NCTC9045</strain>
        <strain evidence="4 6">NCTC9117</strain>
    </source>
</reference>